<protein>
    <recommendedName>
        <fullName evidence="2">Calcineurin-like phosphoesterase domain-containing protein</fullName>
    </recommendedName>
</protein>
<organism evidence="1">
    <name type="scientific">viral metagenome</name>
    <dbReference type="NCBI Taxonomy" id="1070528"/>
    <lineage>
        <taxon>unclassified sequences</taxon>
        <taxon>metagenomes</taxon>
        <taxon>organismal metagenomes</taxon>
    </lineage>
</organism>
<accession>A0A6M3K7Z9</accession>
<dbReference type="EMBL" id="MT142306">
    <property type="protein sequence ID" value="QJA77861.1"/>
    <property type="molecule type" value="Genomic_DNA"/>
</dbReference>
<dbReference type="AlphaFoldDB" id="A0A6M3K7Z9"/>
<sequence length="298" mass="33582">MRIITKTVPADFNLFLFSCTHWGSTFTHVSGWEQLVDQMNSEYAGLRANRNFGVHHGDIIEGKLIDDPHFAITGSDPGGILPQIELSQQKLWPIRKKLVTLLIGNHEWKLRKFGDIGGVIATHLGVPYGTFACKIHYLYKSGGLLLKQFAIHGKKQVGSVVGDIIQRRSNMRVQLKRHLMHEASDCILMSKGHTHKLLLVPPTQELYLTDSGTKIQQHLTSANPTDEYIHPDLRWYVNVGAFYRKYATELLNYDLMDPMNSVRSSYVEMGEYPPAELGYAVALIRGGNVVDVKLEVAE</sequence>
<name>A0A6M3K7Z9_9ZZZZ</name>
<gene>
    <name evidence="1" type="ORF">MM415A01197_0021</name>
</gene>
<evidence type="ECO:0008006" key="2">
    <source>
        <dbReference type="Google" id="ProtNLM"/>
    </source>
</evidence>
<evidence type="ECO:0000313" key="1">
    <source>
        <dbReference type="EMBL" id="QJA77861.1"/>
    </source>
</evidence>
<proteinExistence type="predicted"/>
<reference evidence="1" key="1">
    <citation type="submission" date="2020-03" db="EMBL/GenBank/DDBJ databases">
        <title>The deep terrestrial virosphere.</title>
        <authorList>
            <person name="Holmfeldt K."/>
            <person name="Nilsson E."/>
            <person name="Simone D."/>
            <person name="Lopez-Fernandez M."/>
            <person name="Wu X."/>
            <person name="de Brujin I."/>
            <person name="Lundin D."/>
            <person name="Andersson A."/>
            <person name="Bertilsson S."/>
            <person name="Dopson M."/>
        </authorList>
    </citation>
    <scope>NUCLEOTIDE SEQUENCE</scope>
    <source>
        <strain evidence="1">MM415A01197</strain>
    </source>
</reference>